<evidence type="ECO:0000256" key="7">
    <source>
        <dbReference type="ARBA" id="ARBA00023062"/>
    </source>
</evidence>
<keyword evidence="13" id="KW-1185">Reference proteome</keyword>
<protein>
    <recommendedName>
        <fullName evidence="2">proline dehydrogenase</fullName>
        <ecNumber evidence="2">1.5.5.2</ecNumber>
    </recommendedName>
</protein>
<keyword evidence="3" id="KW-0285">Flavoprotein</keyword>
<dbReference type="PIRSF" id="PIRSF000196">
    <property type="entry name" value="Pro_dehydrog"/>
    <property type="match status" value="1"/>
</dbReference>
<dbReference type="OrthoDB" id="9773461at2"/>
<feature type="binding site" evidence="10">
    <location>
        <position position="132"/>
    </location>
    <ligand>
        <name>FAD</name>
        <dbReference type="ChEBI" id="CHEBI:57692"/>
    </ligand>
</feature>
<feature type="binding site" evidence="9">
    <location>
        <position position="97"/>
    </location>
    <ligand>
        <name>substrate</name>
    </ligand>
</feature>
<feature type="binding site" evidence="9">
    <location>
        <position position="286"/>
    </location>
    <ligand>
        <name>substrate</name>
    </ligand>
</feature>
<evidence type="ECO:0000259" key="11">
    <source>
        <dbReference type="Pfam" id="PF01619"/>
    </source>
</evidence>
<keyword evidence="6" id="KW-0560">Oxidoreductase</keyword>
<dbReference type="GO" id="GO:0010133">
    <property type="term" value="P:L-proline catabolic process to L-glutamate"/>
    <property type="evidence" value="ECO:0007669"/>
    <property type="project" value="UniProtKB-UniPathway"/>
</dbReference>
<dbReference type="AlphaFoldDB" id="A0A7V7RLY6"/>
<comment type="pathway">
    <text evidence="1">Amino-acid degradation; L-proline degradation into L-glutamate; L-glutamate from L-proline: step 1/2.</text>
</comment>
<reference evidence="12 13" key="1">
    <citation type="journal article" date="2014" name="Arch. Microbiol.">
        <title>Bacillus mesophilum sp. nov., strain IITR-54T, a novel 4-chlorobiphenyl dechlorinating bacterium.</title>
        <authorList>
            <person name="Manickam N."/>
            <person name="Singh N.K."/>
            <person name="Bajaj A."/>
            <person name="Kumar R.M."/>
            <person name="Kaur G."/>
            <person name="Kaur N."/>
            <person name="Bala M."/>
            <person name="Kumar A."/>
            <person name="Mayilraj S."/>
        </authorList>
    </citation>
    <scope>NUCLEOTIDE SEQUENCE [LARGE SCALE GENOMIC DNA]</scope>
    <source>
        <strain evidence="12 13">IITR-54</strain>
    </source>
</reference>
<organism evidence="12 13">
    <name type="scientific">Bacillus mesophilum</name>
    <dbReference type="NCBI Taxonomy" id="1071718"/>
    <lineage>
        <taxon>Bacteria</taxon>
        <taxon>Bacillati</taxon>
        <taxon>Bacillota</taxon>
        <taxon>Bacilli</taxon>
        <taxon>Bacillales</taxon>
        <taxon>Bacillaceae</taxon>
        <taxon>Bacillus</taxon>
    </lineage>
</organism>
<dbReference type="Pfam" id="PF01619">
    <property type="entry name" value="Pro_dh"/>
    <property type="match status" value="1"/>
</dbReference>
<feature type="domain" description="Proline dehydrogenase" evidence="11">
    <location>
        <begin position="43"/>
        <end position="290"/>
    </location>
</feature>
<dbReference type="Gene3D" id="3.20.20.220">
    <property type="match status" value="1"/>
</dbReference>
<gene>
    <name evidence="12" type="ORF">F7732_12350</name>
</gene>
<accession>A0A7V7RLY6</accession>
<dbReference type="Proteomes" id="UP000441354">
    <property type="component" value="Unassembled WGS sequence"/>
</dbReference>
<evidence type="ECO:0000256" key="3">
    <source>
        <dbReference type="ARBA" id="ARBA00022630"/>
    </source>
</evidence>
<evidence type="ECO:0000256" key="8">
    <source>
        <dbReference type="ARBA" id="ARBA00048779"/>
    </source>
</evidence>
<keyword evidence="4 10" id="KW-0547">Nucleotide-binding</keyword>
<name>A0A7V7RLY6_9BACI</name>
<sequence length="313" mass="35859">MTVLRNIFLFLSKNKRLTIVAKKYGFRFGASRYIAGKSIPEAVEVIKRLDGKGLSVTVDCLGEFVDNEAEANATANHLVRLIETLGQESLDAEISVKLTSLGLDISNDLALRNMKRILDAAEQQNIFVTIDMEDSLRCDQTLEIFTLLKLSYKDIGTVLQAYLYRTIEDLHVLKPYSPSLRLVKGAYKESPEAAFSEKQAIDDNFKKIIEIHLRNGHYTAIATHDDAIIEYTKQLVSKYQIPYSQFEFQLLYGVKADRQLELCREGYKVRLYVPFGEDWFGYYMRRMAEYPANPFPHKNKSAGRKMGIHLLHK</sequence>
<evidence type="ECO:0000256" key="9">
    <source>
        <dbReference type="PIRSR" id="PIRSR000196-1"/>
    </source>
</evidence>
<dbReference type="PANTHER" id="PTHR13914">
    <property type="entry name" value="PROLINE OXIDASE"/>
    <property type="match status" value="1"/>
</dbReference>
<dbReference type="GO" id="GO:0004657">
    <property type="term" value="F:proline dehydrogenase activity"/>
    <property type="evidence" value="ECO:0007669"/>
    <property type="project" value="UniProtKB-EC"/>
</dbReference>
<dbReference type="InterPro" id="IPR002872">
    <property type="entry name" value="Proline_DH_dom"/>
</dbReference>
<evidence type="ECO:0000256" key="1">
    <source>
        <dbReference type="ARBA" id="ARBA00004739"/>
    </source>
</evidence>
<evidence type="ECO:0000313" key="12">
    <source>
        <dbReference type="EMBL" id="KAB2332866.1"/>
    </source>
</evidence>
<dbReference type="RefSeq" id="WP_151574247.1">
    <property type="nucleotide sequence ID" value="NZ_WBOT01000003.1"/>
</dbReference>
<evidence type="ECO:0000256" key="10">
    <source>
        <dbReference type="PIRSR" id="PIRSR000196-2"/>
    </source>
</evidence>
<evidence type="ECO:0000256" key="4">
    <source>
        <dbReference type="ARBA" id="ARBA00022741"/>
    </source>
</evidence>
<feature type="binding site" evidence="10">
    <location>
        <position position="198"/>
    </location>
    <ligand>
        <name>FAD</name>
        <dbReference type="ChEBI" id="CHEBI:57692"/>
    </ligand>
</feature>
<dbReference type="SUPFAM" id="SSF51730">
    <property type="entry name" value="FAD-linked oxidoreductase"/>
    <property type="match status" value="1"/>
</dbReference>
<dbReference type="UniPathway" id="UPA00261">
    <property type="reaction ID" value="UER00373"/>
</dbReference>
<dbReference type="EC" id="1.5.5.2" evidence="2"/>
<feature type="binding site" evidence="9">
    <location>
        <position position="285"/>
    </location>
    <ligand>
        <name>substrate</name>
    </ligand>
</feature>
<feature type="binding site" evidence="10">
    <location>
        <begin position="223"/>
        <end position="224"/>
    </location>
    <ligand>
        <name>FAD</name>
        <dbReference type="ChEBI" id="CHEBI:57692"/>
    </ligand>
</feature>
<evidence type="ECO:0000256" key="2">
    <source>
        <dbReference type="ARBA" id="ARBA00012695"/>
    </source>
</evidence>
<dbReference type="InterPro" id="IPR029041">
    <property type="entry name" value="FAD-linked_oxidoreductase-like"/>
</dbReference>
<evidence type="ECO:0000256" key="5">
    <source>
        <dbReference type="ARBA" id="ARBA00022827"/>
    </source>
</evidence>
<comment type="cofactor">
    <cofactor evidence="10">
        <name>FAD</name>
        <dbReference type="ChEBI" id="CHEBI:57692"/>
    </cofactor>
    <text evidence="10">Binds 1 FAD per subunit.</text>
</comment>
<comment type="caution">
    <text evidence="12">The sequence shown here is derived from an EMBL/GenBank/DDBJ whole genome shotgun (WGS) entry which is preliminary data.</text>
</comment>
<dbReference type="InterPro" id="IPR015659">
    <property type="entry name" value="Proline_oxidase"/>
</dbReference>
<proteinExistence type="predicted"/>
<feature type="binding site" evidence="10">
    <location>
        <begin position="184"/>
        <end position="186"/>
    </location>
    <ligand>
        <name>FAD</name>
        <dbReference type="ChEBI" id="CHEBI:57692"/>
    </ligand>
</feature>
<evidence type="ECO:0000313" key="13">
    <source>
        <dbReference type="Proteomes" id="UP000441354"/>
    </source>
</evidence>
<comment type="catalytic activity">
    <reaction evidence="8">
        <text>L-proline + a quinone = (S)-1-pyrroline-5-carboxylate + a quinol + H(+)</text>
        <dbReference type="Rhea" id="RHEA:23784"/>
        <dbReference type="ChEBI" id="CHEBI:15378"/>
        <dbReference type="ChEBI" id="CHEBI:17388"/>
        <dbReference type="ChEBI" id="CHEBI:24646"/>
        <dbReference type="ChEBI" id="CHEBI:60039"/>
        <dbReference type="ChEBI" id="CHEBI:132124"/>
        <dbReference type="EC" id="1.5.5.2"/>
    </reaction>
</comment>
<evidence type="ECO:0000256" key="6">
    <source>
        <dbReference type="ARBA" id="ARBA00023002"/>
    </source>
</evidence>
<dbReference type="EMBL" id="WBOT01000003">
    <property type="protein sequence ID" value="KAB2332866.1"/>
    <property type="molecule type" value="Genomic_DNA"/>
</dbReference>
<dbReference type="PANTHER" id="PTHR13914:SF0">
    <property type="entry name" value="PROLINE DEHYDROGENASE 1, MITOCHONDRIAL"/>
    <property type="match status" value="1"/>
</dbReference>
<feature type="binding site" evidence="10">
    <location>
        <position position="160"/>
    </location>
    <ligand>
        <name>FAD</name>
        <dbReference type="ChEBI" id="CHEBI:57692"/>
    </ligand>
</feature>
<dbReference type="GO" id="GO:0000166">
    <property type="term" value="F:nucleotide binding"/>
    <property type="evidence" value="ECO:0007669"/>
    <property type="project" value="UniProtKB-KW"/>
</dbReference>
<keyword evidence="5 10" id="KW-0274">FAD</keyword>
<keyword evidence="7" id="KW-0642">Proline metabolism</keyword>
<dbReference type="InterPro" id="IPR008219">
    <property type="entry name" value="PRODH_bac_arc"/>
</dbReference>